<organism evidence="2 3">
    <name type="scientific">Martelella mediterranea DSM 17316</name>
    <dbReference type="NCBI Taxonomy" id="1122214"/>
    <lineage>
        <taxon>Bacteria</taxon>
        <taxon>Pseudomonadati</taxon>
        <taxon>Pseudomonadota</taxon>
        <taxon>Alphaproteobacteria</taxon>
        <taxon>Hyphomicrobiales</taxon>
        <taxon>Aurantimonadaceae</taxon>
        <taxon>Martelella</taxon>
    </lineage>
</organism>
<dbReference type="RefSeq" id="WP_018065439.1">
    <property type="nucleotide sequence ID" value="NZ_AQWH01000013.1"/>
</dbReference>
<proteinExistence type="predicted"/>
<dbReference type="STRING" id="1122214.Mame_03805"/>
<dbReference type="eggNOG" id="COG3631">
    <property type="taxonomic scope" value="Bacteria"/>
</dbReference>
<dbReference type="EMBL" id="CP020330">
    <property type="protein sequence ID" value="AQZ53107.1"/>
    <property type="molecule type" value="Genomic_DNA"/>
</dbReference>
<dbReference type="AlphaFoldDB" id="A0A1U9Z5W1"/>
<dbReference type="Gene3D" id="3.10.450.50">
    <property type="match status" value="1"/>
</dbReference>
<protein>
    <submittedName>
        <fullName evidence="2">SnoaL-like domain protein</fullName>
    </submittedName>
</protein>
<dbReference type="Proteomes" id="UP000191135">
    <property type="component" value="Chromosome"/>
</dbReference>
<dbReference type="Pfam" id="PF12680">
    <property type="entry name" value="SnoaL_2"/>
    <property type="match status" value="1"/>
</dbReference>
<dbReference type="KEGG" id="mmed:Mame_03805"/>
<sequence length="106" mass="11613">MRDLPKAIATYLATDPGDTDTVAHCFTEDATVRDEGKTHTGRAAISTWRAKTATEYQYTSTPIAARSEDGRLIVTAHVEGNFPGSPVDLDYAFTLRNDLIHTLEIS</sequence>
<reference evidence="2 3" key="1">
    <citation type="submission" date="2017-03" db="EMBL/GenBank/DDBJ databases">
        <title>Foreign affairs: Plasmid Transfer between Roseobacters and Rhizobia.</title>
        <authorList>
            <person name="Bartling P."/>
            <person name="Bunk B."/>
            <person name="Overmann J."/>
            <person name="Brinkmann H."/>
            <person name="Petersen J."/>
        </authorList>
    </citation>
    <scope>NUCLEOTIDE SEQUENCE [LARGE SCALE GENOMIC DNA]</scope>
    <source>
        <strain evidence="2 3">MACL11</strain>
    </source>
</reference>
<dbReference type="InterPro" id="IPR032710">
    <property type="entry name" value="NTF2-like_dom_sf"/>
</dbReference>
<accession>A0A1U9Z5W1</accession>
<evidence type="ECO:0000313" key="3">
    <source>
        <dbReference type="Proteomes" id="UP000191135"/>
    </source>
</evidence>
<name>A0A1U9Z5W1_9HYPH</name>
<feature type="domain" description="SnoaL-like" evidence="1">
    <location>
        <begin position="13"/>
        <end position="96"/>
    </location>
</feature>
<gene>
    <name evidence="2" type="ORF">Mame_03805</name>
</gene>
<dbReference type="SUPFAM" id="SSF54427">
    <property type="entry name" value="NTF2-like"/>
    <property type="match status" value="1"/>
</dbReference>
<keyword evidence="3" id="KW-1185">Reference proteome</keyword>
<evidence type="ECO:0000259" key="1">
    <source>
        <dbReference type="Pfam" id="PF12680"/>
    </source>
</evidence>
<evidence type="ECO:0000313" key="2">
    <source>
        <dbReference type="EMBL" id="AQZ53107.1"/>
    </source>
</evidence>
<dbReference type="InterPro" id="IPR037401">
    <property type="entry name" value="SnoaL-like"/>
</dbReference>